<dbReference type="AlphaFoldDB" id="A0A2H0V6Q2"/>
<accession>A0A2H0V6Q2</accession>
<comment type="caution">
    <text evidence="1">The sequence shown here is derived from an EMBL/GenBank/DDBJ whole genome shotgun (WGS) entry which is preliminary data.</text>
</comment>
<dbReference type="EMBL" id="PFAN01000114">
    <property type="protein sequence ID" value="PIR94787.1"/>
    <property type="molecule type" value="Genomic_DNA"/>
</dbReference>
<dbReference type="SUPFAM" id="SSF53383">
    <property type="entry name" value="PLP-dependent transferases"/>
    <property type="match status" value="1"/>
</dbReference>
<dbReference type="GO" id="GO:0000271">
    <property type="term" value="P:polysaccharide biosynthetic process"/>
    <property type="evidence" value="ECO:0007669"/>
    <property type="project" value="TreeGrafter"/>
</dbReference>
<dbReference type="GO" id="GO:0008483">
    <property type="term" value="F:transaminase activity"/>
    <property type="evidence" value="ECO:0007669"/>
    <property type="project" value="TreeGrafter"/>
</dbReference>
<dbReference type="GO" id="GO:0030170">
    <property type="term" value="F:pyridoxal phosphate binding"/>
    <property type="evidence" value="ECO:0007669"/>
    <property type="project" value="TreeGrafter"/>
</dbReference>
<evidence type="ECO:0000313" key="1">
    <source>
        <dbReference type="EMBL" id="PIR94787.1"/>
    </source>
</evidence>
<dbReference type="PANTHER" id="PTHR30244:SF34">
    <property type="entry name" value="DTDP-4-AMINO-4,6-DIDEOXYGALACTOSE TRANSAMINASE"/>
    <property type="match status" value="1"/>
</dbReference>
<dbReference type="InterPro" id="IPR015421">
    <property type="entry name" value="PyrdxlP-dep_Trfase_major"/>
</dbReference>
<dbReference type="Pfam" id="PF01041">
    <property type="entry name" value="DegT_DnrJ_EryC1"/>
    <property type="match status" value="1"/>
</dbReference>
<gene>
    <name evidence="1" type="ORF">COT95_02290</name>
</gene>
<evidence type="ECO:0008006" key="3">
    <source>
        <dbReference type="Google" id="ProtNLM"/>
    </source>
</evidence>
<protein>
    <recommendedName>
        <fullName evidence="3">DegT/DnrJ/EryC1/StrS aminotransferase family protein</fullName>
    </recommendedName>
</protein>
<dbReference type="Gene3D" id="3.40.640.10">
    <property type="entry name" value="Type I PLP-dependent aspartate aminotransferase-like (Major domain)"/>
    <property type="match status" value="1"/>
</dbReference>
<organism evidence="1 2">
    <name type="scientific">Candidatus Falkowbacteria bacterium CG10_big_fil_rev_8_21_14_0_10_37_6</name>
    <dbReference type="NCBI Taxonomy" id="1974563"/>
    <lineage>
        <taxon>Bacteria</taxon>
        <taxon>Candidatus Falkowiibacteriota</taxon>
    </lineage>
</organism>
<dbReference type="InterPro" id="IPR015424">
    <property type="entry name" value="PyrdxlP-dep_Trfase"/>
</dbReference>
<sequence length="255" mass="28936">MSYFKPISISLSPNVEKDDVKLALNLIIRPWLWKKGKTIAELEEQFKHYLGVKYAVSFNSGRSAFYAILRAIGGREGQKVLMQAFTCNAAINPILWAKMKPEYVDCDNNSFNIDIEDLKRKITPQTKILMVQHTFGNPANMDEVMAVVQQNNLTLVEDCAHALGAEWNSKKIGTFGKAAFFSFSRDKVISSVYGGIAITNDEEIGKKLVELQKKFGQPSSFWIMQEIWHPVLLNYIILPLYSFLDLGKIFLVFAQ</sequence>
<dbReference type="Proteomes" id="UP000228614">
    <property type="component" value="Unassembled WGS sequence"/>
</dbReference>
<dbReference type="InterPro" id="IPR000653">
    <property type="entry name" value="DegT/StrS_aminotransferase"/>
</dbReference>
<proteinExistence type="predicted"/>
<dbReference type="PANTHER" id="PTHR30244">
    <property type="entry name" value="TRANSAMINASE"/>
    <property type="match status" value="1"/>
</dbReference>
<reference evidence="2" key="1">
    <citation type="submission" date="2017-09" db="EMBL/GenBank/DDBJ databases">
        <title>Depth-based differentiation of microbial function through sediment-hosted aquifers and enrichment of novel symbionts in the deep terrestrial subsurface.</title>
        <authorList>
            <person name="Probst A.J."/>
            <person name="Ladd B."/>
            <person name="Jarett J.K."/>
            <person name="Geller-Mcgrath D.E."/>
            <person name="Sieber C.M.K."/>
            <person name="Emerson J.B."/>
            <person name="Anantharaman K."/>
            <person name="Thomas B.C."/>
            <person name="Malmstrom R."/>
            <person name="Stieglmeier M."/>
            <person name="Klingl A."/>
            <person name="Woyke T."/>
            <person name="Ryan C.M."/>
            <person name="Banfield J.F."/>
        </authorList>
    </citation>
    <scope>NUCLEOTIDE SEQUENCE [LARGE SCALE GENOMIC DNA]</scope>
</reference>
<name>A0A2H0V6Q2_9BACT</name>
<evidence type="ECO:0000313" key="2">
    <source>
        <dbReference type="Proteomes" id="UP000228614"/>
    </source>
</evidence>
<feature type="non-terminal residue" evidence="1">
    <location>
        <position position="255"/>
    </location>
</feature>